<dbReference type="OrthoDB" id="2376237at2"/>
<dbReference type="SUPFAM" id="SSF54909">
    <property type="entry name" value="Dimeric alpha+beta barrel"/>
    <property type="match status" value="1"/>
</dbReference>
<sequence>MSDHHLAQLNIGLLRAPLDSPAMAGFVALLDPINALADTSPGFVWRLRGEGADDATGVRVFGEEILVNLSVWETYEALWNFTYRSDHLEAMRRRREWFTRMREAFLVLWWVPAGHVPDVEEARDRLALFRERGASPAAFSFRDPMPAPSAAPRA</sequence>
<evidence type="ECO:0000259" key="1">
    <source>
        <dbReference type="Pfam" id="PF11695"/>
    </source>
</evidence>
<evidence type="ECO:0000313" key="2">
    <source>
        <dbReference type="EMBL" id="SJZ74873.1"/>
    </source>
</evidence>
<feature type="domain" description="DUF3291" evidence="1">
    <location>
        <begin position="6"/>
        <end position="143"/>
    </location>
</feature>
<dbReference type="RefSeq" id="WP_078760703.1">
    <property type="nucleotide sequence ID" value="NZ_FUWS01000003.1"/>
</dbReference>
<protein>
    <recommendedName>
        <fullName evidence="1">DUF3291 domain-containing protein</fullName>
    </recommendedName>
</protein>
<dbReference type="EMBL" id="FUWS01000003">
    <property type="protein sequence ID" value="SJZ74873.1"/>
    <property type="molecule type" value="Genomic_DNA"/>
</dbReference>
<dbReference type="InterPro" id="IPR021708">
    <property type="entry name" value="DUF3291"/>
</dbReference>
<dbReference type="InterPro" id="IPR011008">
    <property type="entry name" value="Dimeric_a/b-barrel"/>
</dbReference>
<reference evidence="2 3" key="1">
    <citation type="submission" date="2017-02" db="EMBL/GenBank/DDBJ databases">
        <authorList>
            <person name="Peterson S.W."/>
        </authorList>
    </citation>
    <scope>NUCLEOTIDE SEQUENCE [LARGE SCALE GENOMIC DNA]</scope>
    <source>
        <strain evidence="2 3">DSM 45154</strain>
    </source>
</reference>
<accession>A0A1T4N6S4</accession>
<evidence type="ECO:0000313" key="3">
    <source>
        <dbReference type="Proteomes" id="UP000190637"/>
    </source>
</evidence>
<proteinExistence type="predicted"/>
<dbReference type="Proteomes" id="UP000190637">
    <property type="component" value="Unassembled WGS sequence"/>
</dbReference>
<dbReference type="AlphaFoldDB" id="A0A1T4N6S4"/>
<dbReference type="STRING" id="1122192.SAMN02745673_01301"/>
<gene>
    <name evidence="2" type="ORF">SAMN02745673_01301</name>
</gene>
<name>A0A1T4N6S4_9ACTN</name>
<dbReference type="Pfam" id="PF11695">
    <property type="entry name" value="DUF3291"/>
    <property type="match status" value="1"/>
</dbReference>
<organism evidence="2 3">
    <name type="scientific">Marinactinospora thermotolerans DSM 45154</name>
    <dbReference type="NCBI Taxonomy" id="1122192"/>
    <lineage>
        <taxon>Bacteria</taxon>
        <taxon>Bacillati</taxon>
        <taxon>Actinomycetota</taxon>
        <taxon>Actinomycetes</taxon>
        <taxon>Streptosporangiales</taxon>
        <taxon>Nocardiopsidaceae</taxon>
        <taxon>Marinactinospora</taxon>
    </lineage>
</organism>
<keyword evidence="3" id="KW-1185">Reference proteome</keyword>